<evidence type="ECO:0000313" key="6">
    <source>
        <dbReference type="EMBL" id="VVC42789.1"/>
    </source>
</evidence>
<dbReference type="Gene3D" id="3.90.190.10">
    <property type="entry name" value="Protein tyrosine phosphatase superfamily"/>
    <property type="match status" value="1"/>
</dbReference>
<dbReference type="InterPro" id="IPR050561">
    <property type="entry name" value="PTP"/>
</dbReference>
<name>A0A5E4NJK3_9HEMI</name>
<dbReference type="InterPro" id="IPR044506">
    <property type="entry name" value="CDC14_C"/>
</dbReference>
<organism evidence="6 7">
    <name type="scientific">Cinara cedri</name>
    <dbReference type="NCBI Taxonomy" id="506608"/>
    <lineage>
        <taxon>Eukaryota</taxon>
        <taxon>Metazoa</taxon>
        <taxon>Ecdysozoa</taxon>
        <taxon>Arthropoda</taxon>
        <taxon>Hexapoda</taxon>
        <taxon>Insecta</taxon>
        <taxon>Pterygota</taxon>
        <taxon>Neoptera</taxon>
        <taxon>Paraneoptera</taxon>
        <taxon>Hemiptera</taxon>
        <taxon>Sternorrhyncha</taxon>
        <taxon>Aphidomorpha</taxon>
        <taxon>Aphidoidea</taxon>
        <taxon>Aphididae</taxon>
        <taxon>Lachninae</taxon>
        <taxon>Cinara</taxon>
    </lineage>
</organism>
<evidence type="ECO:0000256" key="3">
    <source>
        <dbReference type="ARBA" id="ARBA00022801"/>
    </source>
</evidence>
<keyword evidence="3" id="KW-0378">Hydrolase</keyword>
<dbReference type="AlphaFoldDB" id="A0A5E4NJK3"/>
<dbReference type="Proteomes" id="UP000325440">
    <property type="component" value="Unassembled WGS sequence"/>
</dbReference>
<dbReference type="InterPro" id="IPR029021">
    <property type="entry name" value="Prot-tyrosine_phosphatase-like"/>
</dbReference>
<dbReference type="InterPro" id="IPR000340">
    <property type="entry name" value="Dual-sp_phosphatase_cat-dom"/>
</dbReference>
<dbReference type="EC" id="3.1.3.48" evidence="2"/>
<dbReference type="OrthoDB" id="266663at2759"/>
<gene>
    <name evidence="6" type="ORF">CINCED_3A023821</name>
</gene>
<reference evidence="6 7" key="1">
    <citation type="submission" date="2019-08" db="EMBL/GenBank/DDBJ databases">
        <authorList>
            <person name="Alioto T."/>
            <person name="Alioto T."/>
            <person name="Gomez Garrido J."/>
        </authorList>
    </citation>
    <scope>NUCLEOTIDE SEQUENCE [LARGE SCALE GENOMIC DNA]</scope>
</reference>
<evidence type="ECO:0000313" key="7">
    <source>
        <dbReference type="Proteomes" id="UP000325440"/>
    </source>
</evidence>
<proteinExistence type="inferred from homology"/>
<feature type="non-terminal residue" evidence="6">
    <location>
        <position position="1"/>
    </location>
</feature>
<dbReference type="SUPFAM" id="SSF52799">
    <property type="entry name" value="(Phosphotyrosine protein) phosphatases II"/>
    <property type="match status" value="1"/>
</dbReference>
<feature type="domain" description="Tyrosine specific protein phosphatases" evidence="5">
    <location>
        <begin position="181"/>
        <end position="230"/>
    </location>
</feature>
<evidence type="ECO:0000256" key="4">
    <source>
        <dbReference type="ARBA" id="ARBA00022912"/>
    </source>
</evidence>
<keyword evidence="4" id="KW-0904">Protein phosphatase</keyword>
<sequence>DASCLLKSEYSITVEECVNALFKAKWYGFFDFDDFDVKEYERYETVNYGDINWIIPGTMLAFSSPHSRDFTDKSGYQIHSPAYYYEYFKENNVKHVVRLNCKKTYDAKRTFVAVANIQHTDMVFTDGTPPPSAILKSFLHLCEHYNVEVFKGERTNDEPNLIITNKSTNSEAIINKCAGAVAVHCKAGLGRTGCLVASYIMQHWTFTAVEAIAWTRICRPGSVIGIQQQWLINKQGYIKSLGEQWREKRNLPLNKYKRFTYGVYSIKRHTSNAITYEYVDPPSQSLVDIEDQSSCSSSGDNEIRYVQEHNQNRLSTVLKQNIKTNNHSFQSDISFPNLKQKRSALKPEDVKLKGTLLTIKNSRRATNVSNETNINNIVKKKNTPPTTITRSNLKVSTVVKKNTKSISLNNQINNRSTGTFTQTETASKITDESHPSYTLATVASTARVSSQPRNQNNITI</sequence>
<dbReference type="PROSITE" id="PS50056">
    <property type="entry name" value="TYR_PHOSPHATASE_2"/>
    <property type="match status" value="1"/>
</dbReference>
<keyword evidence="7" id="KW-1185">Reference proteome</keyword>
<dbReference type="EMBL" id="CABPRJ010001997">
    <property type="protein sequence ID" value="VVC42789.1"/>
    <property type="molecule type" value="Genomic_DNA"/>
</dbReference>
<dbReference type="PROSITE" id="PS00383">
    <property type="entry name" value="TYR_PHOSPHATASE_1"/>
    <property type="match status" value="1"/>
</dbReference>
<accession>A0A5E4NJK3</accession>
<protein>
    <recommendedName>
        <fullName evidence="2">protein-tyrosine-phosphatase</fullName>
        <ecNumber evidence="2">3.1.3.48</ecNumber>
    </recommendedName>
</protein>
<evidence type="ECO:0000256" key="2">
    <source>
        <dbReference type="ARBA" id="ARBA00013064"/>
    </source>
</evidence>
<dbReference type="InterPro" id="IPR016130">
    <property type="entry name" value="Tyr_Pase_AS"/>
</dbReference>
<dbReference type="InterPro" id="IPR000387">
    <property type="entry name" value="Tyr_Pase_dom"/>
</dbReference>
<evidence type="ECO:0000259" key="5">
    <source>
        <dbReference type="PROSITE" id="PS50056"/>
    </source>
</evidence>
<evidence type="ECO:0000256" key="1">
    <source>
        <dbReference type="ARBA" id="ARBA00007315"/>
    </source>
</evidence>
<dbReference type="PANTHER" id="PTHR23339">
    <property type="entry name" value="TYROSINE SPECIFIC PROTEIN PHOSPHATASE AND DUAL SPECIFICITY PROTEIN PHOSPHATASE"/>
    <property type="match status" value="1"/>
</dbReference>
<comment type="similarity">
    <text evidence="1">Belongs to the protein-tyrosine phosphatase family. Non-receptor class CDC14 subfamily.</text>
</comment>
<dbReference type="CDD" id="cd14499">
    <property type="entry name" value="CDC14_C"/>
    <property type="match status" value="1"/>
</dbReference>
<dbReference type="FunFam" id="3.90.190.10:FF:000006">
    <property type="entry name" value="Dual specificity protein phosphatase CDC14B"/>
    <property type="match status" value="2"/>
</dbReference>
<dbReference type="GO" id="GO:0004725">
    <property type="term" value="F:protein tyrosine phosphatase activity"/>
    <property type="evidence" value="ECO:0007669"/>
    <property type="project" value="UniProtKB-EC"/>
</dbReference>
<dbReference type="Pfam" id="PF00782">
    <property type="entry name" value="DSPc"/>
    <property type="match status" value="1"/>
</dbReference>